<evidence type="ECO:0000313" key="5">
    <source>
        <dbReference type="Proteomes" id="UP001289374"/>
    </source>
</evidence>
<name>A0AAE2BKN2_9LAMI</name>
<dbReference type="InterPro" id="IPR011990">
    <property type="entry name" value="TPR-like_helical_dom_sf"/>
</dbReference>
<gene>
    <name evidence="4" type="ORF">Sango_2227800</name>
</gene>
<reference evidence="4" key="2">
    <citation type="journal article" date="2024" name="Plant">
        <title>Genomic evolution and insights into agronomic trait innovations of Sesamum species.</title>
        <authorList>
            <person name="Miao H."/>
            <person name="Wang L."/>
            <person name="Qu L."/>
            <person name="Liu H."/>
            <person name="Sun Y."/>
            <person name="Le M."/>
            <person name="Wang Q."/>
            <person name="Wei S."/>
            <person name="Zheng Y."/>
            <person name="Lin W."/>
            <person name="Duan Y."/>
            <person name="Cao H."/>
            <person name="Xiong S."/>
            <person name="Wang X."/>
            <person name="Wei L."/>
            <person name="Li C."/>
            <person name="Ma Q."/>
            <person name="Ju M."/>
            <person name="Zhao R."/>
            <person name="Li G."/>
            <person name="Mu C."/>
            <person name="Tian Q."/>
            <person name="Mei H."/>
            <person name="Zhang T."/>
            <person name="Gao T."/>
            <person name="Zhang H."/>
        </authorList>
    </citation>
    <scope>NUCLEOTIDE SEQUENCE</scope>
    <source>
        <strain evidence="4">K16</strain>
    </source>
</reference>
<evidence type="ECO:0000256" key="1">
    <source>
        <dbReference type="ARBA" id="ARBA00007626"/>
    </source>
</evidence>
<evidence type="ECO:0000256" key="3">
    <source>
        <dbReference type="PROSITE-ProRule" id="PRU00708"/>
    </source>
</evidence>
<comment type="similarity">
    <text evidence="1">Belongs to the PPR family. P subfamily.</text>
</comment>
<dbReference type="EMBL" id="JACGWL010000013">
    <property type="protein sequence ID" value="KAK4388908.1"/>
    <property type="molecule type" value="Genomic_DNA"/>
</dbReference>
<dbReference type="PANTHER" id="PTHR47447">
    <property type="entry name" value="OS03G0856100 PROTEIN"/>
    <property type="match status" value="1"/>
</dbReference>
<dbReference type="Gene3D" id="1.25.40.10">
    <property type="entry name" value="Tetratricopeptide repeat domain"/>
    <property type="match status" value="1"/>
</dbReference>
<feature type="repeat" description="PPR" evidence="3">
    <location>
        <begin position="44"/>
        <end position="78"/>
    </location>
</feature>
<feature type="repeat" description="PPR" evidence="3">
    <location>
        <begin position="9"/>
        <end position="43"/>
    </location>
</feature>
<dbReference type="InterPro" id="IPR002885">
    <property type="entry name" value="PPR_rpt"/>
</dbReference>
<evidence type="ECO:0000256" key="2">
    <source>
        <dbReference type="ARBA" id="ARBA00022737"/>
    </source>
</evidence>
<keyword evidence="5" id="KW-1185">Reference proteome</keyword>
<protein>
    <submittedName>
        <fullName evidence="4">Pentatricopeptide repeat-containing protein, mitochondrial</fullName>
    </submittedName>
</protein>
<keyword evidence="2" id="KW-0677">Repeat</keyword>
<dbReference type="Pfam" id="PF12854">
    <property type="entry name" value="PPR_1"/>
    <property type="match status" value="1"/>
</dbReference>
<evidence type="ECO:0000313" key="4">
    <source>
        <dbReference type="EMBL" id="KAK4388908.1"/>
    </source>
</evidence>
<dbReference type="PROSITE" id="PS51375">
    <property type="entry name" value="PPR"/>
    <property type="match status" value="2"/>
</dbReference>
<accession>A0AAE2BKN2</accession>
<reference evidence="4" key="1">
    <citation type="submission" date="2020-06" db="EMBL/GenBank/DDBJ databases">
        <authorList>
            <person name="Li T."/>
            <person name="Hu X."/>
            <person name="Zhang T."/>
            <person name="Song X."/>
            <person name="Zhang H."/>
            <person name="Dai N."/>
            <person name="Sheng W."/>
            <person name="Hou X."/>
            <person name="Wei L."/>
        </authorList>
    </citation>
    <scope>NUCLEOTIDE SEQUENCE</scope>
    <source>
        <strain evidence="4">K16</strain>
        <tissue evidence="4">Leaf</tissue>
    </source>
</reference>
<dbReference type="PANTHER" id="PTHR47447:SF28">
    <property type="entry name" value="PENTACOTRIPEPTIDE-REPEAT REGION OF PRORP DOMAIN-CONTAINING PROTEIN"/>
    <property type="match status" value="1"/>
</dbReference>
<dbReference type="Proteomes" id="UP001289374">
    <property type="component" value="Unassembled WGS sequence"/>
</dbReference>
<comment type="caution">
    <text evidence="4">The sequence shown here is derived from an EMBL/GenBank/DDBJ whole genome shotgun (WGS) entry which is preliminary data.</text>
</comment>
<organism evidence="4 5">
    <name type="scientific">Sesamum angolense</name>
    <dbReference type="NCBI Taxonomy" id="2727404"/>
    <lineage>
        <taxon>Eukaryota</taxon>
        <taxon>Viridiplantae</taxon>
        <taxon>Streptophyta</taxon>
        <taxon>Embryophyta</taxon>
        <taxon>Tracheophyta</taxon>
        <taxon>Spermatophyta</taxon>
        <taxon>Magnoliopsida</taxon>
        <taxon>eudicotyledons</taxon>
        <taxon>Gunneridae</taxon>
        <taxon>Pentapetalae</taxon>
        <taxon>asterids</taxon>
        <taxon>lamiids</taxon>
        <taxon>Lamiales</taxon>
        <taxon>Pedaliaceae</taxon>
        <taxon>Sesamum</taxon>
    </lineage>
</organism>
<dbReference type="AlphaFoldDB" id="A0AAE2BKN2"/>
<proteinExistence type="inferred from homology"/>
<dbReference type="NCBIfam" id="TIGR00756">
    <property type="entry name" value="PPR"/>
    <property type="match status" value="1"/>
</dbReference>
<sequence>MIRSGYEPDRLTYHLLVKMLCKEGKLDLTVQIIKEMRARGFDLDLASSTMLMHLLWRMRRYDEAVFEFQDMFRRGIIPQHLTYRRMAEELERRGMTETAKKLHGLMKSVPHSTKLPDTYRGHRNSSHERKISIIQRAEAMSDILKTCENPRELVKHKNRPENAVLIAQKLMDSIQQKSNLRDADSFVLLGPAQLLLPVNQQRPLIVTSAATSWNPRQTEQSLNFLPQDDQIDGKNCHRYFAVARATQSSIIMYHKLIIDLLFPSTIINHDNIPKPRIEFCSVRTMML</sequence>